<comment type="caution">
    <text evidence="2">The sequence shown here is derived from an EMBL/GenBank/DDBJ whole genome shotgun (WGS) entry which is preliminary data.</text>
</comment>
<dbReference type="Proteomes" id="UP000749559">
    <property type="component" value="Unassembled WGS sequence"/>
</dbReference>
<gene>
    <name evidence="2" type="ORF">OFUS_LOCUS12971</name>
</gene>
<feature type="region of interest" description="Disordered" evidence="1">
    <location>
        <begin position="99"/>
        <end position="128"/>
    </location>
</feature>
<organism evidence="2 3">
    <name type="scientific">Owenia fusiformis</name>
    <name type="common">Polychaete worm</name>
    <dbReference type="NCBI Taxonomy" id="6347"/>
    <lineage>
        <taxon>Eukaryota</taxon>
        <taxon>Metazoa</taxon>
        <taxon>Spiralia</taxon>
        <taxon>Lophotrochozoa</taxon>
        <taxon>Annelida</taxon>
        <taxon>Polychaeta</taxon>
        <taxon>Sedentaria</taxon>
        <taxon>Canalipalpata</taxon>
        <taxon>Sabellida</taxon>
        <taxon>Oweniida</taxon>
        <taxon>Oweniidae</taxon>
        <taxon>Owenia</taxon>
    </lineage>
</organism>
<sequence>MYNPGNQYLPPHGQGQQYHMVQQPAAMQYTPLHLTQAVTSHSDMPTTLGTATGVPLQPHIRTPYMMQVPDNNVPPLMPGTYANPPVSPLQGSLPPMGTQGHIQGASHTYPPGQVGGLQSSSIGSPPVHFQEFQPLQRNKIVYYNSMYPTQANPTQLQPQPKTRERHALSIVDPESGKDVISNNKRARNNSCPDLDSKQRVTPPINFSVPPPSLNLSALHPSTAGAMQGLHPSTAGAMQAFHPSTAGAIPALHPPPIGAIPILHPPTSGAIPILHPPTSGAKQTPSTSGAIPALQSSTSGANSTVDLITNGANALPPLGSYLNMI</sequence>
<keyword evidence="3" id="KW-1185">Reference proteome</keyword>
<dbReference type="AlphaFoldDB" id="A0A8J1XVE9"/>
<protein>
    <submittedName>
        <fullName evidence="2">Uncharacterized protein</fullName>
    </submittedName>
</protein>
<feature type="non-terminal residue" evidence="2">
    <location>
        <position position="324"/>
    </location>
</feature>
<feature type="region of interest" description="Disordered" evidence="1">
    <location>
        <begin position="267"/>
        <end position="300"/>
    </location>
</feature>
<name>A0A8J1XVE9_OWEFU</name>
<dbReference type="EMBL" id="CAIIXF020000006">
    <property type="protein sequence ID" value="CAH1787219.1"/>
    <property type="molecule type" value="Genomic_DNA"/>
</dbReference>
<evidence type="ECO:0000256" key="1">
    <source>
        <dbReference type="SAM" id="MobiDB-lite"/>
    </source>
</evidence>
<evidence type="ECO:0000313" key="3">
    <source>
        <dbReference type="Proteomes" id="UP000749559"/>
    </source>
</evidence>
<feature type="region of interest" description="Disordered" evidence="1">
    <location>
        <begin position="175"/>
        <end position="201"/>
    </location>
</feature>
<feature type="compositionally biased region" description="Polar residues" evidence="1">
    <location>
        <begin position="279"/>
        <end position="300"/>
    </location>
</feature>
<accession>A0A8J1XVE9</accession>
<feature type="compositionally biased region" description="Polar residues" evidence="1">
    <location>
        <begin position="180"/>
        <end position="191"/>
    </location>
</feature>
<proteinExistence type="predicted"/>
<evidence type="ECO:0000313" key="2">
    <source>
        <dbReference type="EMBL" id="CAH1787219.1"/>
    </source>
</evidence>
<reference evidence="2" key="1">
    <citation type="submission" date="2022-03" db="EMBL/GenBank/DDBJ databases">
        <authorList>
            <person name="Martin C."/>
        </authorList>
    </citation>
    <scope>NUCLEOTIDE SEQUENCE</scope>
</reference>